<feature type="compositionally biased region" description="Low complexity" evidence="6">
    <location>
        <begin position="47"/>
        <end position="62"/>
    </location>
</feature>
<dbReference type="KEGG" id="sgz:C0216_24995"/>
<reference evidence="7 8" key="1">
    <citation type="submission" date="2018-01" db="EMBL/GenBank/DDBJ databases">
        <title>Draft genome Sequence of streptomyces globosus LZH-48.</title>
        <authorList>
            <person name="Ran K."/>
            <person name="Li Z."/>
            <person name="Wei S."/>
            <person name="Dong R."/>
        </authorList>
    </citation>
    <scope>NUCLEOTIDE SEQUENCE [LARGE SCALE GENOMIC DNA]</scope>
    <source>
        <strain evidence="7 8">LZH-48</strain>
    </source>
</reference>
<dbReference type="Gene3D" id="3.30.590.20">
    <property type="match status" value="1"/>
</dbReference>
<keyword evidence="3 5" id="KW-0067">ATP-binding</keyword>
<sequence length="425" mass="45931">MPQGHLTESARARRLPPAHDEKTRNVQGGVVIEPGTSTTSTDKADDGAPAVSTAPAPVPGTAPLTVGVEEEFLLVDARTFRVVPAAPRVLETAAGLPHEVHPEGTRYQVEISTPVSESALELRRELAALRRTLSRAARAHGCRLLAAPSPVMAVDMPLHLTDDEPRQREQHRRFGSLTDTLVSCGRHIHIGTLDVDTAVAVSNRVRPWLPTLIALAANSPFWGGRDTGHASWRTMAWSGWPSAGLPPHFTSTAHFRSSVQTLLGSGAALDTKMVYWDLRPSGHWPTLEIRAPDMSSDIDTAILQAELVRALVATALREIAEERPEPALRDDVLRLARWRAAHDGLEGFGLDPYTGAEVPAADLAEALLELVAPELAAADELDHAAKTLGGLLRDGSGAHRQRTEYTRRGNLADVLRHLADETEDV</sequence>
<dbReference type="NCBIfam" id="TIGR02050">
    <property type="entry name" value="gshA_cyan_rel"/>
    <property type="match status" value="1"/>
</dbReference>
<dbReference type="InterPro" id="IPR050141">
    <property type="entry name" value="GCL_type2/YbdK_subfam"/>
</dbReference>
<dbReference type="InterPro" id="IPR014746">
    <property type="entry name" value="Gln_synth/guanido_kin_cat_dom"/>
</dbReference>
<dbReference type="GO" id="GO:0004357">
    <property type="term" value="F:glutamate-cysteine ligase activity"/>
    <property type="evidence" value="ECO:0007669"/>
    <property type="project" value="UniProtKB-EC"/>
</dbReference>
<dbReference type="InterPro" id="IPR006336">
    <property type="entry name" value="GCS2"/>
</dbReference>
<keyword evidence="1 5" id="KW-0436">Ligase</keyword>
<dbReference type="NCBIfam" id="NF010041">
    <property type="entry name" value="PRK13517.1-1"/>
    <property type="match status" value="1"/>
</dbReference>
<dbReference type="HAMAP" id="MF_01609">
    <property type="entry name" value="Glu_cys_ligase_2"/>
    <property type="match status" value="1"/>
</dbReference>
<evidence type="ECO:0000256" key="2">
    <source>
        <dbReference type="ARBA" id="ARBA00022741"/>
    </source>
</evidence>
<evidence type="ECO:0000313" key="7">
    <source>
        <dbReference type="EMBL" id="AXE26285.1"/>
    </source>
</evidence>
<evidence type="ECO:0000313" key="8">
    <source>
        <dbReference type="Proteomes" id="UP000252004"/>
    </source>
</evidence>
<dbReference type="EC" id="6.3.2.2" evidence="5"/>
<keyword evidence="2 5" id="KW-0547">Nucleotide-binding</keyword>
<keyword evidence="8" id="KW-1185">Reference proteome</keyword>
<evidence type="ECO:0000256" key="3">
    <source>
        <dbReference type="ARBA" id="ARBA00022840"/>
    </source>
</evidence>
<dbReference type="Proteomes" id="UP000252004">
    <property type="component" value="Chromosome"/>
</dbReference>
<evidence type="ECO:0000256" key="4">
    <source>
        <dbReference type="ARBA" id="ARBA00048819"/>
    </source>
</evidence>
<dbReference type="InterPro" id="IPR011793">
    <property type="entry name" value="YbdK"/>
</dbReference>
<protein>
    <recommendedName>
        <fullName evidence="5">Putative glutamate--cysteine ligase 2</fullName>
        <ecNumber evidence="5">6.3.2.2</ecNumber>
    </recommendedName>
    <alternativeName>
        <fullName evidence="5">Gamma-glutamylcysteine synthetase 2</fullName>
        <shortName evidence="5">GCS 2</shortName>
        <shortName evidence="5">Gamma-GCS 2</shortName>
    </alternativeName>
</protein>
<dbReference type="GO" id="GO:0005524">
    <property type="term" value="F:ATP binding"/>
    <property type="evidence" value="ECO:0007669"/>
    <property type="project" value="UniProtKB-KW"/>
</dbReference>
<accession>A0A344U5W4</accession>
<evidence type="ECO:0000256" key="6">
    <source>
        <dbReference type="SAM" id="MobiDB-lite"/>
    </source>
</evidence>
<evidence type="ECO:0000256" key="1">
    <source>
        <dbReference type="ARBA" id="ARBA00022598"/>
    </source>
</evidence>
<feature type="region of interest" description="Disordered" evidence="6">
    <location>
        <begin position="1"/>
        <end position="62"/>
    </location>
</feature>
<proteinExistence type="inferred from homology"/>
<comment type="catalytic activity">
    <reaction evidence="4 5">
        <text>L-cysteine + L-glutamate + ATP = gamma-L-glutamyl-L-cysteine + ADP + phosphate + H(+)</text>
        <dbReference type="Rhea" id="RHEA:13285"/>
        <dbReference type="ChEBI" id="CHEBI:15378"/>
        <dbReference type="ChEBI" id="CHEBI:29985"/>
        <dbReference type="ChEBI" id="CHEBI:30616"/>
        <dbReference type="ChEBI" id="CHEBI:35235"/>
        <dbReference type="ChEBI" id="CHEBI:43474"/>
        <dbReference type="ChEBI" id="CHEBI:58173"/>
        <dbReference type="ChEBI" id="CHEBI:456216"/>
        <dbReference type="EC" id="6.3.2.2"/>
    </reaction>
</comment>
<dbReference type="AlphaFoldDB" id="A0A344U5W4"/>
<dbReference type="PANTHER" id="PTHR36510">
    <property type="entry name" value="GLUTAMATE--CYSTEINE LIGASE 2-RELATED"/>
    <property type="match status" value="1"/>
</dbReference>
<dbReference type="GO" id="GO:0042398">
    <property type="term" value="P:modified amino acid biosynthetic process"/>
    <property type="evidence" value="ECO:0007669"/>
    <property type="project" value="InterPro"/>
</dbReference>
<dbReference type="Pfam" id="PF04107">
    <property type="entry name" value="GCS2"/>
    <property type="match status" value="1"/>
</dbReference>
<gene>
    <name evidence="7" type="ORF">C0216_24995</name>
</gene>
<dbReference type="OrthoDB" id="9803842at2"/>
<name>A0A344U5W4_9ACTN</name>
<dbReference type="SUPFAM" id="SSF55931">
    <property type="entry name" value="Glutamine synthetase/guanido kinase"/>
    <property type="match status" value="1"/>
</dbReference>
<comment type="similarity">
    <text evidence="5">Belongs to the glutamate--cysteine ligase type 2 family. YbdK subfamily.</text>
</comment>
<dbReference type="EMBL" id="CP030862">
    <property type="protein sequence ID" value="AXE26285.1"/>
    <property type="molecule type" value="Genomic_DNA"/>
</dbReference>
<organism evidence="7 8">
    <name type="scientific">Streptomyces globosus</name>
    <dbReference type="NCBI Taxonomy" id="68209"/>
    <lineage>
        <taxon>Bacteria</taxon>
        <taxon>Bacillati</taxon>
        <taxon>Actinomycetota</taxon>
        <taxon>Actinomycetes</taxon>
        <taxon>Kitasatosporales</taxon>
        <taxon>Streptomycetaceae</taxon>
        <taxon>Streptomyces</taxon>
    </lineage>
</organism>
<dbReference type="PANTHER" id="PTHR36510:SF1">
    <property type="entry name" value="GLUTAMATE--CYSTEINE LIGASE 2-RELATED"/>
    <property type="match status" value="1"/>
</dbReference>
<evidence type="ECO:0000256" key="5">
    <source>
        <dbReference type="HAMAP-Rule" id="MF_01609"/>
    </source>
</evidence>
<comment type="function">
    <text evidence="5">ATP-dependent carboxylate-amine ligase which exhibits weak glutamate--cysteine ligase activity.</text>
</comment>